<proteinExistence type="predicted"/>
<name>A0A0C3DAE6_OIDMZ</name>
<dbReference type="GO" id="GO:0008270">
    <property type="term" value="F:zinc ion binding"/>
    <property type="evidence" value="ECO:0007669"/>
    <property type="project" value="InterPro"/>
</dbReference>
<sequence length="560" mass="62424">MELATPRLINTRRKSCTEYRRRKQKCIPGNNPDGPCRNCARRYPPVACIKGSGYLKCEDSDIKSSDTHMSYNIRHQVQVVIIHTHEQSIYHRPSESPIQFRGPLADINTANIVPIDPNPQNAELFYIYLQLLCPRLASLDGQDIPSIYHNSILPLLMQSPLLPKIGILEAAGFQEVLHGADITDTRMVIALQGEILLHINSFLENFSKMYQEAIQSVIHLVILEYYRGDYNNIIAHVNGLKDMVRLRGGIQALHNPLVTQLIILLDFEIACCYEQNLRIVRPQESCSISTSQSPESFESPLCDSGAIFSTVLENFNVSSPLAVILDDLRLLTSSITNSFSSNPDPEAPIYRNQSIIISNDALHIHKSALSLPPIPVSPLSPPSHLISEILRITTIIYTTALASSLPISSVYTPDLRLQVSSIISKVKLSDWKQIPGIFLWVLLVASPGSGRNVFGRLIRTNETLTAMYIGLKHFGLVGRLAETEKMYERGLRGREKALGTDHTSTLSTAHNLSLLYAHCGRLAEAVLPDEFVDLEKEKRVKLVPTGSGWEGVRLIAEEEV</sequence>
<dbReference type="EMBL" id="KN832870">
    <property type="protein sequence ID" value="KIN08314.1"/>
    <property type="molecule type" value="Genomic_DNA"/>
</dbReference>
<keyword evidence="3" id="KW-1185">Reference proteome</keyword>
<dbReference type="PANTHER" id="PTHR37540">
    <property type="entry name" value="TRANSCRIPTION FACTOR (ACR-2), PUTATIVE-RELATED-RELATED"/>
    <property type="match status" value="1"/>
</dbReference>
<evidence type="ECO:0008006" key="4">
    <source>
        <dbReference type="Google" id="ProtNLM"/>
    </source>
</evidence>
<dbReference type="InParanoid" id="A0A0C3DAE6"/>
<dbReference type="CDD" id="cd00067">
    <property type="entry name" value="GAL4"/>
    <property type="match status" value="1"/>
</dbReference>
<keyword evidence="1" id="KW-0539">Nucleus</keyword>
<protein>
    <recommendedName>
        <fullName evidence="4">Zn(2)-C6 fungal-type domain-containing protein</fullName>
    </recommendedName>
</protein>
<dbReference type="GO" id="GO:0000981">
    <property type="term" value="F:DNA-binding transcription factor activity, RNA polymerase II-specific"/>
    <property type="evidence" value="ECO:0007669"/>
    <property type="project" value="InterPro"/>
</dbReference>
<dbReference type="InterPro" id="IPR011990">
    <property type="entry name" value="TPR-like_helical_dom_sf"/>
</dbReference>
<reference evidence="2 3" key="1">
    <citation type="submission" date="2014-04" db="EMBL/GenBank/DDBJ databases">
        <authorList>
            <consortium name="DOE Joint Genome Institute"/>
            <person name="Kuo A."/>
            <person name="Martino E."/>
            <person name="Perotto S."/>
            <person name="Kohler A."/>
            <person name="Nagy L.G."/>
            <person name="Floudas D."/>
            <person name="Copeland A."/>
            <person name="Barry K.W."/>
            <person name="Cichocki N."/>
            <person name="Veneault-Fourrey C."/>
            <person name="LaButti K."/>
            <person name="Lindquist E.A."/>
            <person name="Lipzen A."/>
            <person name="Lundell T."/>
            <person name="Morin E."/>
            <person name="Murat C."/>
            <person name="Sun H."/>
            <person name="Tunlid A."/>
            <person name="Henrissat B."/>
            <person name="Grigoriev I.V."/>
            <person name="Hibbett D.S."/>
            <person name="Martin F."/>
            <person name="Nordberg H.P."/>
            <person name="Cantor M.N."/>
            <person name="Hua S.X."/>
        </authorList>
    </citation>
    <scope>NUCLEOTIDE SEQUENCE [LARGE SCALE GENOMIC DNA]</scope>
    <source>
        <strain evidence="2 3">Zn</strain>
    </source>
</reference>
<dbReference type="HOGENOM" id="CLU_039871_0_0_1"/>
<organism evidence="2 3">
    <name type="scientific">Oidiodendron maius (strain Zn)</name>
    <dbReference type="NCBI Taxonomy" id="913774"/>
    <lineage>
        <taxon>Eukaryota</taxon>
        <taxon>Fungi</taxon>
        <taxon>Dikarya</taxon>
        <taxon>Ascomycota</taxon>
        <taxon>Pezizomycotina</taxon>
        <taxon>Leotiomycetes</taxon>
        <taxon>Leotiomycetes incertae sedis</taxon>
        <taxon>Myxotrichaceae</taxon>
        <taxon>Oidiodendron</taxon>
    </lineage>
</organism>
<dbReference type="OrthoDB" id="415825at2759"/>
<accession>A0A0C3DAE6</accession>
<gene>
    <name evidence="2" type="ORF">OIDMADRAFT_48182</name>
</gene>
<dbReference type="PANTHER" id="PTHR37540:SF9">
    <property type="entry name" value="ZN(2)-C6 FUNGAL-TYPE DOMAIN-CONTAINING PROTEIN"/>
    <property type="match status" value="1"/>
</dbReference>
<dbReference type="Pfam" id="PF13374">
    <property type="entry name" value="TPR_10"/>
    <property type="match status" value="1"/>
</dbReference>
<dbReference type="AlphaFoldDB" id="A0A0C3DAE6"/>
<evidence type="ECO:0000313" key="2">
    <source>
        <dbReference type="EMBL" id="KIN08314.1"/>
    </source>
</evidence>
<dbReference type="Proteomes" id="UP000054321">
    <property type="component" value="Unassembled WGS sequence"/>
</dbReference>
<dbReference type="InterPro" id="IPR001138">
    <property type="entry name" value="Zn2Cys6_DnaBD"/>
</dbReference>
<reference evidence="3" key="2">
    <citation type="submission" date="2015-01" db="EMBL/GenBank/DDBJ databases">
        <title>Evolutionary Origins and Diversification of the Mycorrhizal Mutualists.</title>
        <authorList>
            <consortium name="DOE Joint Genome Institute"/>
            <consortium name="Mycorrhizal Genomics Consortium"/>
            <person name="Kohler A."/>
            <person name="Kuo A."/>
            <person name="Nagy L.G."/>
            <person name="Floudas D."/>
            <person name="Copeland A."/>
            <person name="Barry K.W."/>
            <person name="Cichocki N."/>
            <person name="Veneault-Fourrey C."/>
            <person name="LaButti K."/>
            <person name="Lindquist E.A."/>
            <person name="Lipzen A."/>
            <person name="Lundell T."/>
            <person name="Morin E."/>
            <person name="Murat C."/>
            <person name="Riley R."/>
            <person name="Ohm R."/>
            <person name="Sun H."/>
            <person name="Tunlid A."/>
            <person name="Henrissat B."/>
            <person name="Grigoriev I.V."/>
            <person name="Hibbett D.S."/>
            <person name="Martin F."/>
        </authorList>
    </citation>
    <scope>NUCLEOTIDE SEQUENCE [LARGE SCALE GENOMIC DNA]</scope>
    <source>
        <strain evidence="3">Zn</strain>
    </source>
</reference>
<dbReference type="Gene3D" id="1.25.40.10">
    <property type="entry name" value="Tetratricopeptide repeat domain"/>
    <property type="match status" value="1"/>
</dbReference>
<evidence type="ECO:0000256" key="1">
    <source>
        <dbReference type="ARBA" id="ARBA00023242"/>
    </source>
</evidence>
<evidence type="ECO:0000313" key="3">
    <source>
        <dbReference type="Proteomes" id="UP000054321"/>
    </source>
</evidence>